<reference evidence="1 2" key="1">
    <citation type="submission" date="2019-03" db="EMBL/GenBank/DDBJ databases">
        <title>Single cell metagenomics reveals metabolic interactions within the superorganism composed of flagellate Streblomastix strix and complex community of Bacteroidetes bacteria on its surface.</title>
        <authorList>
            <person name="Treitli S.C."/>
            <person name="Kolisko M."/>
            <person name="Husnik F."/>
            <person name="Keeling P."/>
            <person name="Hampl V."/>
        </authorList>
    </citation>
    <scope>NUCLEOTIDE SEQUENCE [LARGE SCALE GENOMIC DNA]</scope>
    <source>
        <strain evidence="1">ST1C</strain>
    </source>
</reference>
<dbReference type="AlphaFoldDB" id="A0A5J4V6M3"/>
<gene>
    <name evidence="1" type="ORF">EZS28_026465</name>
</gene>
<name>A0A5J4V6M3_9EUKA</name>
<comment type="caution">
    <text evidence="1">The sequence shown here is derived from an EMBL/GenBank/DDBJ whole genome shotgun (WGS) entry which is preliminary data.</text>
</comment>
<proteinExistence type="predicted"/>
<evidence type="ECO:0000313" key="2">
    <source>
        <dbReference type="Proteomes" id="UP000324800"/>
    </source>
</evidence>
<accession>A0A5J4V6M3</accession>
<organism evidence="1 2">
    <name type="scientific">Streblomastix strix</name>
    <dbReference type="NCBI Taxonomy" id="222440"/>
    <lineage>
        <taxon>Eukaryota</taxon>
        <taxon>Metamonada</taxon>
        <taxon>Preaxostyla</taxon>
        <taxon>Oxymonadida</taxon>
        <taxon>Streblomastigidae</taxon>
        <taxon>Streblomastix</taxon>
    </lineage>
</organism>
<sequence length="162" mass="18757">MASRTSENGLQNLEGTLAHQKLTFTESGSIQGCLDNGIYQPKIELKQSEMQLIVQFFRAFNDKRQFDSPVSIPYKSIPNVIKGTKELVYSVEDPYIYPAYPPHDSNTHQSPRIRPSYRQFIASKYYTPPVRYPNPYSSPLYYSLDSYIPTQPQQTEPYTYPR</sequence>
<evidence type="ECO:0000313" key="1">
    <source>
        <dbReference type="EMBL" id="KAA6378010.1"/>
    </source>
</evidence>
<dbReference type="EMBL" id="SNRW01009432">
    <property type="protein sequence ID" value="KAA6378010.1"/>
    <property type="molecule type" value="Genomic_DNA"/>
</dbReference>
<dbReference type="Proteomes" id="UP000324800">
    <property type="component" value="Unassembled WGS sequence"/>
</dbReference>
<protein>
    <submittedName>
        <fullName evidence="1">Uncharacterized protein</fullName>
    </submittedName>
</protein>